<proteinExistence type="predicted"/>
<dbReference type="AlphaFoldDB" id="A0A316ZEP5"/>
<keyword evidence="2" id="KW-0472">Membrane</keyword>
<dbReference type="RefSeq" id="XP_025600298.1">
    <property type="nucleotide sequence ID" value="XM_025741663.1"/>
</dbReference>
<dbReference type="Proteomes" id="UP000245946">
    <property type="component" value="Unassembled WGS sequence"/>
</dbReference>
<feature type="transmembrane region" description="Helical" evidence="2">
    <location>
        <begin position="531"/>
        <end position="552"/>
    </location>
</feature>
<organism evidence="3 4">
    <name type="scientific">Tilletiopsis washingtonensis</name>
    <dbReference type="NCBI Taxonomy" id="58919"/>
    <lineage>
        <taxon>Eukaryota</taxon>
        <taxon>Fungi</taxon>
        <taxon>Dikarya</taxon>
        <taxon>Basidiomycota</taxon>
        <taxon>Ustilaginomycotina</taxon>
        <taxon>Exobasidiomycetes</taxon>
        <taxon>Entylomatales</taxon>
        <taxon>Entylomatales incertae sedis</taxon>
        <taxon>Tilletiopsis</taxon>
    </lineage>
</organism>
<feature type="region of interest" description="Disordered" evidence="1">
    <location>
        <begin position="1"/>
        <end position="25"/>
    </location>
</feature>
<feature type="transmembrane region" description="Helical" evidence="2">
    <location>
        <begin position="496"/>
        <end position="516"/>
    </location>
</feature>
<evidence type="ECO:0000313" key="3">
    <source>
        <dbReference type="EMBL" id="PWO00020.1"/>
    </source>
</evidence>
<feature type="compositionally biased region" description="Basic residues" evidence="1">
    <location>
        <begin position="462"/>
        <end position="471"/>
    </location>
</feature>
<feature type="transmembrane region" description="Helical" evidence="2">
    <location>
        <begin position="312"/>
        <end position="336"/>
    </location>
</feature>
<feature type="transmembrane region" description="Helical" evidence="2">
    <location>
        <begin position="348"/>
        <end position="371"/>
    </location>
</feature>
<sequence>MSSRGGTPAQAAWHAHADDDGYSERDLGDYARAAAPYYAPASAPHGRYSLPPLHAEHAGYYAAPAPQRATSLEVGSVYGSEPCAAPASQYSRSSAGHAPWGAGAPMHAAPSPPPWQSPEQAYWYAGAPPSVASRSSGAYARALPLSPPPMGEYDAEEGGPGFFGVEAAHHLPGRRGGGGQRDEYARPTDELPAFPPWSRSWYAGHLSADGHAYTTVPPPGSGWESETMTRSGASRAHAPYGHPYGRPPGAGEAEYVKEERMRMLEKEFGAPRISHGGRGDDEELDEGEEDELVLGSVDAKGRLITERPRVVLWLRIFLGLAAVAALACGLGGALLIKTVGPPPAAKGTIAAYVLYIASALTVVVLLYVYVLRPCCCDPRRKVAAGDASAGLGGLVIPVLSGGAGGKAGKPPKGFKGMKGMKGMKGGMGAGPTVNLVIDPTLLARGRGDSDSEDEEEHLPGGARRKRRKRRSPLGMLGNMQLQARWRVARATVKLQTTWDAVLLVLWIGAVVVALGMGKKCPAGSSGGWCDFYNAAIACGVLVAATLVVLLYFDYRDLRISRTPPKAPL</sequence>
<dbReference type="GeneID" id="37269207"/>
<keyword evidence="4" id="KW-1185">Reference proteome</keyword>
<evidence type="ECO:0000256" key="1">
    <source>
        <dbReference type="SAM" id="MobiDB-lite"/>
    </source>
</evidence>
<keyword evidence="2" id="KW-0812">Transmembrane</keyword>
<dbReference type="EMBL" id="KZ819286">
    <property type="protein sequence ID" value="PWO00020.1"/>
    <property type="molecule type" value="Genomic_DNA"/>
</dbReference>
<feature type="region of interest" description="Disordered" evidence="1">
    <location>
        <begin position="219"/>
        <end position="249"/>
    </location>
</feature>
<name>A0A316ZEP5_9BASI</name>
<accession>A0A316ZEP5</accession>
<dbReference type="OrthoDB" id="3253553at2759"/>
<gene>
    <name evidence="3" type="ORF">FA09DRAFT_328151</name>
</gene>
<evidence type="ECO:0000313" key="4">
    <source>
        <dbReference type="Proteomes" id="UP000245946"/>
    </source>
</evidence>
<evidence type="ECO:0008006" key="5">
    <source>
        <dbReference type="Google" id="ProtNLM"/>
    </source>
</evidence>
<keyword evidence="2" id="KW-1133">Transmembrane helix</keyword>
<feature type="region of interest" description="Disordered" evidence="1">
    <location>
        <begin position="444"/>
        <end position="473"/>
    </location>
</feature>
<evidence type="ECO:0000256" key="2">
    <source>
        <dbReference type="SAM" id="Phobius"/>
    </source>
</evidence>
<reference evidence="3 4" key="1">
    <citation type="journal article" date="2018" name="Mol. Biol. Evol.">
        <title>Broad Genomic Sampling Reveals a Smut Pathogenic Ancestry of the Fungal Clade Ustilaginomycotina.</title>
        <authorList>
            <person name="Kijpornyongpan T."/>
            <person name="Mondo S.J."/>
            <person name="Barry K."/>
            <person name="Sandor L."/>
            <person name="Lee J."/>
            <person name="Lipzen A."/>
            <person name="Pangilinan J."/>
            <person name="LaButti K."/>
            <person name="Hainaut M."/>
            <person name="Henrissat B."/>
            <person name="Grigoriev I.V."/>
            <person name="Spatafora J.W."/>
            <person name="Aime M.C."/>
        </authorList>
    </citation>
    <scope>NUCLEOTIDE SEQUENCE [LARGE SCALE GENOMIC DNA]</scope>
    <source>
        <strain evidence="3 4">MCA 4186</strain>
    </source>
</reference>
<protein>
    <recommendedName>
        <fullName evidence="5">MARVEL domain-containing protein</fullName>
    </recommendedName>
</protein>
<feature type="compositionally biased region" description="Basic and acidic residues" evidence="1">
    <location>
        <begin position="15"/>
        <end position="25"/>
    </location>
</feature>